<evidence type="ECO:0000256" key="2">
    <source>
        <dbReference type="ARBA" id="ARBA00022450"/>
    </source>
</evidence>
<dbReference type="InterPro" id="IPR025110">
    <property type="entry name" value="AMP-bd_C"/>
</dbReference>
<dbReference type="RefSeq" id="WP_088984041.1">
    <property type="nucleotide sequence ID" value="NZ_LT607413.1"/>
</dbReference>
<dbReference type="GO" id="GO:0072330">
    <property type="term" value="P:monocarboxylic acid biosynthetic process"/>
    <property type="evidence" value="ECO:0007669"/>
    <property type="project" value="UniProtKB-ARBA"/>
</dbReference>
<dbReference type="CDD" id="cd19540">
    <property type="entry name" value="LCL_NRPS-like"/>
    <property type="match status" value="1"/>
</dbReference>
<dbReference type="SUPFAM" id="SSF56801">
    <property type="entry name" value="Acetyl-CoA synthetase-like"/>
    <property type="match status" value="2"/>
</dbReference>
<dbReference type="InterPro" id="IPR001242">
    <property type="entry name" value="Condensation_dom"/>
</dbReference>
<dbReference type="Gene3D" id="3.40.50.12780">
    <property type="entry name" value="N-terminal domain of ligase-like"/>
    <property type="match status" value="2"/>
</dbReference>
<dbReference type="InterPro" id="IPR036736">
    <property type="entry name" value="ACP-like_sf"/>
</dbReference>
<dbReference type="FunFam" id="2.30.38.10:FF:000001">
    <property type="entry name" value="Non-ribosomal peptide synthetase PvdI"/>
    <property type="match status" value="1"/>
</dbReference>
<dbReference type="GO" id="GO:0044550">
    <property type="term" value="P:secondary metabolite biosynthetic process"/>
    <property type="evidence" value="ECO:0007669"/>
    <property type="project" value="UniProtKB-ARBA"/>
</dbReference>
<dbReference type="InterPro" id="IPR001031">
    <property type="entry name" value="Thioesterase"/>
</dbReference>
<dbReference type="CDD" id="cd19543">
    <property type="entry name" value="DCL_NRPS"/>
    <property type="match status" value="1"/>
</dbReference>
<dbReference type="EMBL" id="LT607413">
    <property type="protein sequence ID" value="SCF32970.1"/>
    <property type="molecule type" value="Genomic_DNA"/>
</dbReference>
<dbReference type="Pfam" id="PF13193">
    <property type="entry name" value="AMP-binding_C"/>
    <property type="match status" value="2"/>
</dbReference>
<comment type="cofactor">
    <cofactor evidence="1">
        <name>pantetheine 4'-phosphate</name>
        <dbReference type="ChEBI" id="CHEBI:47942"/>
    </cofactor>
</comment>
<dbReference type="PANTHER" id="PTHR45527:SF1">
    <property type="entry name" value="FATTY ACID SYNTHASE"/>
    <property type="match status" value="1"/>
</dbReference>
<feature type="domain" description="Carrier" evidence="5">
    <location>
        <begin position="2084"/>
        <end position="2159"/>
    </location>
</feature>
<dbReference type="InterPro" id="IPR000873">
    <property type="entry name" value="AMP-dep_synth/lig_dom"/>
</dbReference>
<dbReference type="SUPFAM" id="SSF53474">
    <property type="entry name" value="alpha/beta-Hydrolases"/>
    <property type="match status" value="1"/>
</dbReference>
<accession>A0A1C4ZIT5</accession>
<evidence type="ECO:0000313" key="7">
    <source>
        <dbReference type="Proteomes" id="UP000198253"/>
    </source>
</evidence>
<dbReference type="InterPro" id="IPR023213">
    <property type="entry name" value="CAT-like_dom_sf"/>
</dbReference>
<dbReference type="PROSITE" id="PS00455">
    <property type="entry name" value="AMP_BINDING"/>
    <property type="match status" value="2"/>
</dbReference>
<keyword evidence="3" id="KW-0597">Phosphoprotein</keyword>
<dbReference type="Gene3D" id="3.30.559.10">
    <property type="entry name" value="Chloramphenicol acetyltransferase-like domain"/>
    <property type="match status" value="2"/>
</dbReference>
<dbReference type="Proteomes" id="UP000198253">
    <property type="component" value="Chromosome I"/>
</dbReference>
<dbReference type="InterPro" id="IPR020845">
    <property type="entry name" value="AMP-binding_CS"/>
</dbReference>
<dbReference type="PROSITE" id="PS00012">
    <property type="entry name" value="PHOSPHOPANTETHEINE"/>
    <property type="match status" value="1"/>
</dbReference>
<dbReference type="CDD" id="cd17646">
    <property type="entry name" value="A_NRPS_AB3403-like"/>
    <property type="match status" value="1"/>
</dbReference>
<protein>
    <submittedName>
        <fullName evidence="6">Amino acid adenylation domain-containing protein</fullName>
    </submittedName>
</protein>
<keyword evidence="2" id="KW-0596">Phosphopantetheine</keyword>
<dbReference type="SMART" id="SM00823">
    <property type="entry name" value="PKS_PP"/>
    <property type="match status" value="2"/>
</dbReference>
<sequence>MTGSAIEDVLPLSPLQQGLLFHATLDEDDPDTPDVYLAQLVVDLAGELDPDRLRAAVNALAARHAVLRTAVSRDLAEPVHVVLRHVRVPWTLVDVTARADAEEHARHLVDVDRRTRFDLETPPLVRGLLIRFGPWRHRLVLTNHHIVSDGWSTPLLMRDLFALYAAAHPGGPRDAAALAAALPPVRPYRDYLAWLRGRDQAASLAAWRAALDGVEEPTLLAPAARGGPATLPDEVTDVVPADLAAGLTNLTRRLGATVNTALQVGWGLLVGRLTGRDDVVFGATVSGRPADLPGVESMVGLFINTIPVRVRIRPAEPVTALLTRVQAEQAALLDHQHVGLADLQRALGGTGELFDSLMVFESFPFDVDAIDAALHGAGLRSTAVSRPISTHYPLTLLATPTGDGIALTLKYRPDAYDAAAARTLLDRLVRVLTALVTRRDAPVAAVEALAPAEVAALVAAGTATGPRSGRVHASRRVLDAEPALRPEPDAAGAATLPELFAAQAARTPHAVAVVDGDRRLSYAELHRRADRLARRLGRAGIGPEDRVALLVPRSAELVVAVLGVLAAGAAYVPIDPDHPAERIRFTLADAAPAALVTAAVDLPELPDVPRLVLTGGEDDPGTEPTGAWPVSPTRPEHPAYVIYTSGSTGTPKGVVVSHRNVVALFAATRPLFGFTADDVWTLFHSYTFDFSVWELWGPLLHGGRLVVVPRETTRSPGRLLALLAEHRVTVLNQTPSVFDELARADAETPGTPLALRTVIFGGEALEPTRLRDWYARHPEDTPRLVNMYGITETTVHVSHLALDAGVARAPASVIGRGLPGLDVHLLDPALRPVPDGTVGEVYVGGPQLTRGYLGRPALTATRFVAHPFGAPGQRFYRTGDLALRRPDGGLEYAGRADDQVKIRGFRIEPGEISAVLAGHPDVTRCAVVARDDRPGGRYLVGYVTGNAPDPARLREYLRARLPEHLVPAAVVVLDALPVTGNGKLDRRALPAPDFGGSGTSQPPTTPTERTVATFFAEVLGTGGTHDGGRNADDSARGDIGADDSFFALGGHSLLATRLVALIRAKLGREVAVRTVFAHPTVAGLAAALDGTAGAVRPSPRAGRRPARLPLSFAQQRLWFLYRFDGPTATYNIPFALRIHGDLNVTALRAALGDVVERHEILRTVVAVDAEGPHQRIGAPQERRPALVAEPLPAERLDAELARAAAYAFDLERDVPIRCRLWRLDGTAGYVLSIVLHHIAGDGWSTEILLADLAAAYRARRAGGPPHWSPLPVQYADYALWQRDLLGDDDDPDSLAATQIRYWRKALDGVPDELTLPTDRPRPRQATYRGGVVRARLDGAAASRLRGLGHELGASEFMLAQAAVAVTLANLGAGTDIPLGALVAGRGDEAVAGLVGFFVNTLVVRHDLSGNPSLRETVTRARDTVLAGLDHADVPFERLVEALNPLRSPARHPLFQAIVTHQDAPAGTELAGLDTELLVGDLGVAKFDLSFRFGGMSGEPGLDVEVGYRTDLFDAGTVESMLGTLRRVLDTLVAAPDTRLADLDLLTVEQRRLLDSFNDTAVAVPDDTLPELFAVQVARTPGAVAVAGAGARLTYAELDARAEALGRVLAARGIGPEQIVGVHLDRSAELIVALLAILRRGAAFVPVEPAWPAARIARICADSGTRLVLTTAPGRAALPPMPDVDVLPVDSARPVDPVGPGGAGVPAGAVAGAGGPPSLTGDNLAYVIHTSGTTGTPKGAMILHRPICARLRWQAGMLGFGPGDAALFKAPLGFDISINEIFLPLVTGARVVIAEPGAERDAARLLELIREHRVTFTYLVSSVLDVLLGLPGIKAVSGTLKHVWCGGEALTPELFARFRQTLGATMYHGYGPAEATIGVSHLLYQPGTERASVSIGRPNPNTRIHVLDELLRRVPVGVQGELYVGGLPLGRGYVDAPGQTAARFVADPFGPPGARLYRTGDLGYWNPDGTLEFCGRADHQVKIRGMRVEPQEVEAVLAEHPAVRQAVVLTTRSRTGVPALVGYGATGEAGITGEELRDWLRGRLPDHMVPAAVVCLPRFPLLPSGKIDRPALPAVELRGSAPYREPTSRTEEVVGALFAEILGRDRVGVDDSFFELGGYSLLATRLVTRIRAEFGVELALRTVFDVPTVAGLADVIDTGDVAALPAGSGALGAFAPLLPIRRTGSEPTLFCVHPRLGLAWMYTGLLPHLDRDRPVYGLQATTIPPDQREAPDIRQLAHRYAERIVAHQPQGPYLLLGWSLGGRIAQLVGCLLESWGHRVPLLVLLDAHAEVGRPAAGPDPEPDRSTLYHRWLERAGYDVRGLDPATVTPATVRRHAAEHGGVFGGLDEADIHEIVDSLLAVTRLDRRAEPQVFGGDVLFFSADAGTGGAVEQWRPYLTGRVHEHPVDFAHDDLMAPRSLAQIGPVVAEYLGRL</sequence>
<dbReference type="GO" id="GO:0008610">
    <property type="term" value="P:lipid biosynthetic process"/>
    <property type="evidence" value="ECO:0007669"/>
    <property type="project" value="UniProtKB-ARBA"/>
</dbReference>
<dbReference type="OrthoDB" id="5476914at2"/>
<dbReference type="Gene3D" id="3.30.300.30">
    <property type="match status" value="2"/>
</dbReference>
<dbReference type="FunFam" id="1.10.1200.10:FF:000016">
    <property type="entry name" value="Non-ribosomal peptide synthase"/>
    <property type="match status" value="1"/>
</dbReference>
<dbReference type="FunFam" id="3.30.300.30:FF:000010">
    <property type="entry name" value="Enterobactin synthetase component F"/>
    <property type="match status" value="1"/>
</dbReference>
<dbReference type="GO" id="GO:0005829">
    <property type="term" value="C:cytosol"/>
    <property type="evidence" value="ECO:0007669"/>
    <property type="project" value="TreeGrafter"/>
</dbReference>
<dbReference type="Gene3D" id="1.10.1200.10">
    <property type="entry name" value="ACP-like"/>
    <property type="match status" value="1"/>
</dbReference>
<dbReference type="InterPro" id="IPR045851">
    <property type="entry name" value="AMP-bd_C_sf"/>
</dbReference>
<dbReference type="Gene3D" id="3.40.50.1820">
    <property type="entry name" value="alpha/beta hydrolase"/>
    <property type="match status" value="1"/>
</dbReference>
<dbReference type="FunCoup" id="A0A1C4ZIT5">
    <property type="interactions" value="3"/>
</dbReference>
<dbReference type="Pfam" id="PF00975">
    <property type="entry name" value="Thioesterase"/>
    <property type="match status" value="1"/>
</dbReference>
<dbReference type="Gene3D" id="3.30.559.30">
    <property type="entry name" value="Nonribosomal peptide synthetase, condensation domain"/>
    <property type="match status" value="2"/>
</dbReference>
<dbReference type="PROSITE" id="PS50075">
    <property type="entry name" value="CARRIER"/>
    <property type="match status" value="2"/>
</dbReference>
<dbReference type="GO" id="GO:0031177">
    <property type="term" value="F:phosphopantetheine binding"/>
    <property type="evidence" value="ECO:0007669"/>
    <property type="project" value="InterPro"/>
</dbReference>
<dbReference type="InterPro" id="IPR009081">
    <property type="entry name" value="PP-bd_ACP"/>
</dbReference>
<dbReference type="InterPro" id="IPR020806">
    <property type="entry name" value="PKS_PP-bd"/>
</dbReference>
<dbReference type="InterPro" id="IPR029058">
    <property type="entry name" value="AB_hydrolase_fold"/>
</dbReference>
<dbReference type="Pfam" id="PF00668">
    <property type="entry name" value="Condensation"/>
    <property type="match status" value="2"/>
</dbReference>
<dbReference type="SUPFAM" id="SSF52777">
    <property type="entry name" value="CoA-dependent acyltransferases"/>
    <property type="match status" value="4"/>
</dbReference>
<dbReference type="CDD" id="cd17643">
    <property type="entry name" value="A_NRPS_Cytc1-like"/>
    <property type="match status" value="1"/>
</dbReference>
<dbReference type="SUPFAM" id="SSF47336">
    <property type="entry name" value="ACP-like"/>
    <property type="match status" value="2"/>
</dbReference>
<dbReference type="Pfam" id="PF00550">
    <property type="entry name" value="PP-binding"/>
    <property type="match status" value="2"/>
</dbReference>
<evidence type="ECO:0000313" key="6">
    <source>
        <dbReference type="EMBL" id="SCF32970.1"/>
    </source>
</evidence>
<feature type="region of interest" description="Disordered" evidence="4">
    <location>
        <begin position="984"/>
        <end position="1007"/>
    </location>
</feature>
<organism evidence="6 7">
    <name type="scientific">Micromonospora echinospora</name>
    <name type="common">Micromonospora purpurea</name>
    <dbReference type="NCBI Taxonomy" id="1877"/>
    <lineage>
        <taxon>Bacteria</taxon>
        <taxon>Bacillati</taxon>
        <taxon>Actinomycetota</taxon>
        <taxon>Actinomycetes</taxon>
        <taxon>Micromonosporales</taxon>
        <taxon>Micromonosporaceae</taxon>
        <taxon>Micromonospora</taxon>
    </lineage>
</organism>
<dbReference type="PANTHER" id="PTHR45527">
    <property type="entry name" value="NONRIBOSOMAL PEPTIDE SYNTHETASE"/>
    <property type="match status" value="1"/>
</dbReference>
<dbReference type="GO" id="GO:0003824">
    <property type="term" value="F:catalytic activity"/>
    <property type="evidence" value="ECO:0007669"/>
    <property type="project" value="InterPro"/>
</dbReference>
<dbReference type="GO" id="GO:0043041">
    <property type="term" value="P:amino acid activation for nonribosomal peptide biosynthetic process"/>
    <property type="evidence" value="ECO:0007669"/>
    <property type="project" value="TreeGrafter"/>
</dbReference>
<dbReference type="InterPro" id="IPR006162">
    <property type="entry name" value="Ppantetheine_attach_site"/>
</dbReference>
<evidence type="ECO:0000256" key="4">
    <source>
        <dbReference type="SAM" id="MobiDB-lite"/>
    </source>
</evidence>
<dbReference type="InterPro" id="IPR042099">
    <property type="entry name" value="ANL_N_sf"/>
</dbReference>
<dbReference type="InParanoid" id="A0A1C4ZIT5"/>
<gene>
    <name evidence="6" type="ORF">GA0070618_5334</name>
</gene>
<proteinExistence type="predicted"/>
<dbReference type="FunFam" id="3.40.50.980:FF:000002">
    <property type="entry name" value="Enterobactin synthetase component F"/>
    <property type="match status" value="1"/>
</dbReference>
<dbReference type="FunFam" id="3.40.50.12780:FF:000012">
    <property type="entry name" value="Non-ribosomal peptide synthetase"/>
    <property type="match status" value="2"/>
</dbReference>
<dbReference type="NCBIfam" id="TIGR01733">
    <property type="entry name" value="AA-adenyl-dom"/>
    <property type="match status" value="2"/>
</dbReference>
<evidence type="ECO:0000256" key="1">
    <source>
        <dbReference type="ARBA" id="ARBA00001957"/>
    </source>
</evidence>
<evidence type="ECO:0000259" key="5">
    <source>
        <dbReference type="PROSITE" id="PS50075"/>
    </source>
</evidence>
<feature type="domain" description="Carrier" evidence="5">
    <location>
        <begin position="1002"/>
        <end position="1092"/>
    </location>
</feature>
<evidence type="ECO:0000256" key="3">
    <source>
        <dbReference type="ARBA" id="ARBA00022553"/>
    </source>
</evidence>
<name>A0A1C4ZIT5_MICEC</name>
<dbReference type="InterPro" id="IPR010071">
    <property type="entry name" value="AA_adenyl_dom"/>
</dbReference>
<keyword evidence="7" id="KW-1185">Reference proteome</keyword>
<dbReference type="Pfam" id="PF00501">
    <property type="entry name" value="AMP-binding"/>
    <property type="match status" value="2"/>
</dbReference>
<reference evidence="7" key="1">
    <citation type="submission" date="2016-06" db="EMBL/GenBank/DDBJ databases">
        <authorList>
            <person name="Varghese N."/>
            <person name="Submissions Spin"/>
        </authorList>
    </citation>
    <scope>NUCLEOTIDE SEQUENCE [LARGE SCALE GENOMIC DNA]</scope>
    <source>
        <strain evidence="7">DSM 43816</strain>
    </source>
</reference>